<comment type="caution">
    <text evidence="2">The sequence shown here is derived from an EMBL/GenBank/DDBJ whole genome shotgun (WGS) entry which is preliminary data.</text>
</comment>
<dbReference type="EMBL" id="LZPO01095432">
    <property type="protein sequence ID" value="OBS65551.1"/>
    <property type="molecule type" value="Genomic_DNA"/>
</dbReference>
<dbReference type="SUPFAM" id="SSF54001">
    <property type="entry name" value="Cysteine proteinases"/>
    <property type="match status" value="1"/>
</dbReference>
<proteinExistence type="predicted"/>
<dbReference type="Pfam" id="PF00112">
    <property type="entry name" value="Peptidase_C1"/>
    <property type="match status" value="1"/>
</dbReference>
<dbReference type="Proteomes" id="UP000092124">
    <property type="component" value="Unassembled WGS sequence"/>
</dbReference>
<dbReference type="GO" id="GO:0008234">
    <property type="term" value="F:cysteine-type peptidase activity"/>
    <property type="evidence" value="ECO:0007669"/>
    <property type="project" value="InterPro"/>
</dbReference>
<organism evidence="2 3">
    <name type="scientific">Neotoma lepida</name>
    <name type="common">Desert woodrat</name>
    <dbReference type="NCBI Taxonomy" id="56216"/>
    <lineage>
        <taxon>Eukaryota</taxon>
        <taxon>Metazoa</taxon>
        <taxon>Chordata</taxon>
        <taxon>Craniata</taxon>
        <taxon>Vertebrata</taxon>
        <taxon>Euteleostomi</taxon>
        <taxon>Mammalia</taxon>
        <taxon>Eutheria</taxon>
        <taxon>Euarchontoglires</taxon>
        <taxon>Glires</taxon>
        <taxon>Rodentia</taxon>
        <taxon>Myomorpha</taxon>
        <taxon>Muroidea</taxon>
        <taxon>Cricetidae</taxon>
        <taxon>Neotominae</taxon>
        <taxon>Neotoma</taxon>
    </lineage>
</organism>
<evidence type="ECO:0000313" key="2">
    <source>
        <dbReference type="EMBL" id="OBS65551.1"/>
    </source>
</evidence>
<gene>
    <name evidence="2" type="ORF">A6R68_05909</name>
</gene>
<accession>A0A1A6GH52</accession>
<dbReference type="InterPro" id="IPR038765">
    <property type="entry name" value="Papain-like_cys_pep_sf"/>
</dbReference>
<keyword evidence="3" id="KW-1185">Reference proteome</keyword>
<dbReference type="Gene3D" id="3.90.70.10">
    <property type="entry name" value="Cysteine proteinases"/>
    <property type="match status" value="1"/>
</dbReference>
<feature type="non-terminal residue" evidence="2">
    <location>
        <position position="65"/>
    </location>
</feature>
<dbReference type="OrthoDB" id="65740at2759"/>
<protein>
    <recommendedName>
        <fullName evidence="1">Peptidase C1A papain C-terminal domain-containing protein</fullName>
    </recommendedName>
</protein>
<sequence>MSAMAAVRSVSVAIDASQDAFQFYSRGIYYDAKCSSKDRDHAVLAISCGFKGTGSDGKIYWLVKN</sequence>
<evidence type="ECO:0000313" key="3">
    <source>
        <dbReference type="Proteomes" id="UP000092124"/>
    </source>
</evidence>
<dbReference type="AlphaFoldDB" id="A0A1A6GH52"/>
<dbReference type="InterPro" id="IPR000668">
    <property type="entry name" value="Peptidase_C1A_C"/>
</dbReference>
<dbReference type="STRING" id="56216.A0A1A6GH52"/>
<evidence type="ECO:0000259" key="1">
    <source>
        <dbReference type="Pfam" id="PF00112"/>
    </source>
</evidence>
<reference evidence="2 3" key="1">
    <citation type="submission" date="2016-06" db="EMBL/GenBank/DDBJ databases">
        <title>The Draft Genome Sequence and Annotation of the Desert Woodrat Neotoma lepida.</title>
        <authorList>
            <person name="Campbell M."/>
            <person name="Oakeson K.F."/>
            <person name="Yandell M."/>
            <person name="Halpert J.R."/>
            <person name="Dearing D."/>
        </authorList>
    </citation>
    <scope>NUCLEOTIDE SEQUENCE [LARGE SCALE GENOMIC DNA]</scope>
    <source>
        <strain evidence="2">417</strain>
        <tissue evidence="2">Liver</tissue>
    </source>
</reference>
<name>A0A1A6GH52_NEOLE</name>
<feature type="domain" description="Peptidase C1A papain C-terminal" evidence="1">
    <location>
        <begin position="2"/>
        <end position="65"/>
    </location>
</feature>
<dbReference type="GO" id="GO:0006508">
    <property type="term" value="P:proteolysis"/>
    <property type="evidence" value="ECO:0007669"/>
    <property type="project" value="InterPro"/>
</dbReference>